<evidence type="ECO:0000313" key="1">
    <source>
        <dbReference type="EMBL" id="HFI92272.1"/>
    </source>
</evidence>
<accession>A0A7V2ZLP2</accession>
<reference evidence="1" key="1">
    <citation type="journal article" date="2020" name="mSystems">
        <title>Genome- and Community-Level Interaction Insights into Carbon Utilization and Element Cycling Functions of Hydrothermarchaeota in Hydrothermal Sediment.</title>
        <authorList>
            <person name="Zhou Z."/>
            <person name="Liu Y."/>
            <person name="Xu W."/>
            <person name="Pan J."/>
            <person name="Luo Z.H."/>
            <person name="Li M."/>
        </authorList>
    </citation>
    <scope>NUCLEOTIDE SEQUENCE [LARGE SCALE GENOMIC DNA]</scope>
    <source>
        <strain evidence="1">SpSt-479</strain>
    </source>
</reference>
<dbReference type="SMART" id="SM00028">
    <property type="entry name" value="TPR"/>
    <property type="match status" value="3"/>
</dbReference>
<dbReference type="Pfam" id="PF14559">
    <property type="entry name" value="TPR_19"/>
    <property type="match status" value="1"/>
</dbReference>
<dbReference type="Pfam" id="PF13176">
    <property type="entry name" value="TPR_7"/>
    <property type="match status" value="1"/>
</dbReference>
<comment type="caution">
    <text evidence="1">The sequence shown here is derived from an EMBL/GenBank/DDBJ whole genome shotgun (WGS) entry which is preliminary data.</text>
</comment>
<dbReference type="InterPro" id="IPR019734">
    <property type="entry name" value="TPR_rpt"/>
</dbReference>
<dbReference type="AlphaFoldDB" id="A0A7V2ZLP2"/>
<dbReference type="Gene3D" id="1.25.40.10">
    <property type="entry name" value="Tetratricopeptide repeat domain"/>
    <property type="match status" value="1"/>
</dbReference>
<name>A0A7V2ZLP2_9BACT</name>
<dbReference type="EMBL" id="DSUJ01000010">
    <property type="protein sequence ID" value="HFI92272.1"/>
    <property type="molecule type" value="Genomic_DNA"/>
</dbReference>
<proteinExistence type="predicted"/>
<protein>
    <submittedName>
        <fullName evidence="1">Tetratricopeptide repeat protein</fullName>
    </submittedName>
</protein>
<organism evidence="1">
    <name type="scientific">Ignavibacterium album</name>
    <dbReference type="NCBI Taxonomy" id="591197"/>
    <lineage>
        <taxon>Bacteria</taxon>
        <taxon>Pseudomonadati</taxon>
        <taxon>Ignavibacteriota</taxon>
        <taxon>Ignavibacteria</taxon>
        <taxon>Ignavibacteriales</taxon>
        <taxon>Ignavibacteriaceae</taxon>
        <taxon>Ignavibacterium</taxon>
    </lineage>
</organism>
<dbReference type="RefSeq" id="WP_304143262.1">
    <property type="nucleotide sequence ID" value="NZ_JAOAIE010000023.1"/>
</dbReference>
<dbReference type="SUPFAM" id="SSF48452">
    <property type="entry name" value="TPR-like"/>
    <property type="match status" value="1"/>
</dbReference>
<gene>
    <name evidence="1" type="ORF">ENS31_12210</name>
</gene>
<dbReference type="InterPro" id="IPR011990">
    <property type="entry name" value="TPR-like_helical_dom_sf"/>
</dbReference>
<sequence length="225" mass="26121">MFKSSSEIFNEKVSLIYEYNKQTPLFVRMANIHLEKDNPQEALIILNAGLIHYPDHPVAIFLIAKAHTALGNYSQAIKFLKKGSELIHSPKTYDFYLREIEAIKKQKIFYNVDDKSVKQPAQQKEEKDLTSVFFTETVKKIAEELKEAENVLINSVQEEPQSPSYNLIDDSLILSETLAKIYVNQREYEEAIRIYEKLKVKIPEKSNYFDSKIGELKLKLETDQI</sequence>